<accession>A0ACC0BBU8</accession>
<organism evidence="1 2">
    <name type="scientific">Catharanthus roseus</name>
    <name type="common">Madagascar periwinkle</name>
    <name type="synonym">Vinca rosea</name>
    <dbReference type="NCBI Taxonomy" id="4058"/>
    <lineage>
        <taxon>Eukaryota</taxon>
        <taxon>Viridiplantae</taxon>
        <taxon>Streptophyta</taxon>
        <taxon>Embryophyta</taxon>
        <taxon>Tracheophyta</taxon>
        <taxon>Spermatophyta</taxon>
        <taxon>Magnoliopsida</taxon>
        <taxon>eudicotyledons</taxon>
        <taxon>Gunneridae</taxon>
        <taxon>Pentapetalae</taxon>
        <taxon>asterids</taxon>
        <taxon>lamiids</taxon>
        <taxon>Gentianales</taxon>
        <taxon>Apocynaceae</taxon>
        <taxon>Rauvolfioideae</taxon>
        <taxon>Vinceae</taxon>
        <taxon>Catharanthinae</taxon>
        <taxon>Catharanthus</taxon>
    </lineage>
</organism>
<reference evidence="2" key="1">
    <citation type="journal article" date="2023" name="Nat. Plants">
        <title>Single-cell RNA sequencing provides a high-resolution roadmap for understanding the multicellular compartmentation of specialized metabolism.</title>
        <authorList>
            <person name="Sun S."/>
            <person name="Shen X."/>
            <person name="Li Y."/>
            <person name="Li Y."/>
            <person name="Wang S."/>
            <person name="Li R."/>
            <person name="Zhang H."/>
            <person name="Shen G."/>
            <person name="Guo B."/>
            <person name="Wei J."/>
            <person name="Xu J."/>
            <person name="St-Pierre B."/>
            <person name="Chen S."/>
            <person name="Sun C."/>
        </authorList>
    </citation>
    <scope>NUCLEOTIDE SEQUENCE [LARGE SCALE GENOMIC DNA]</scope>
</reference>
<gene>
    <name evidence="1" type="ORF">M9H77_10451</name>
</gene>
<sequence>MAEEGIRVQNKQVLLKNYVSGFPKDSDMYVTSESTISLKLPEGGGSNGVVLLVKNLYLSCDPYMPLLMQNPENSDRLPFDLYPLDSPITGYGVAKVVDSRHTNFKKGDLVWGVTGWEEYSFISETEQVFKIEHTDDVPLSYYAGLLGMPGITAYAGFCDVASPKKGDKVFVSAASGAVGQIVGQFAKLMGCYVHLLKNKFGFDDAFNYKEEYFPEGIDIYFENVGGKMLDAVLLNMAIRGRIAVCGLISQYSLEKPEGVSNLEQLIFKRIRMEGFGAPDYFGEYSKFLEFVMPYIRDKKITYVEDIVEGLENGPAALVGLFTGRNVGKQIVVVARE</sequence>
<name>A0ACC0BBU8_CATRO</name>
<proteinExistence type="predicted"/>
<dbReference type="Proteomes" id="UP001060085">
    <property type="component" value="Linkage Group LG03"/>
</dbReference>
<protein>
    <submittedName>
        <fullName evidence="1">Uncharacterized protein</fullName>
    </submittedName>
</protein>
<evidence type="ECO:0000313" key="2">
    <source>
        <dbReference type="Proteomes" id="UP001060085"/>
    </source>
</evidence>
<keyword evidence="2" id="KW-1185">Reference proteome</keyword>
<comment type="caution">
    <text evidence="1">The sequence shown here is derived from an EMBL/GenBank/DDBJ whole genome shotgun (WGS) entry which is preliminary data.</text>
</comment>
<evidence type="ECO:0000313" key="1">
    <source>
        <dbReference type="EMBL" id="KAI5670087.1"/>
    </source>
</evidence>
<dbReference type="EMBL" id="CM044703">
    <property type="protein sequence ID" value="KAI5670087.1"/>
    <property type="molecule type" value="Genomic_DNA"/>
</dbReference>